<evidence type="ECO:0000259" key="4">
    <source>
        <dbReference type="PROSITE" id="PS51206"/>
    </source>
</evidence>
<dbReference type="PROSITE" id="PS51206">
    <property type="entry name" value="SF3_HELICASE_1"/>
    <property type="match status" value="1"/>
</dbReference>
<dbReference type="InterPro" id="IPR051620">
    <property type="entry name" value="ORF904-like_C"/>
</dbReference>
<dbReference type="PANTHER" id="PTHR35372">
    <property type="entry name" value="ATP BINDING PROTEIN-RELATED"/>
    <property type="match status" value="1"/>
</dbReference>
<dbReference type="NCBIfam" id="TIGR01613">
    <property type="entry name" value="primase_Cterm"/>
    <property type="match status" value="1"/>
</dbReference>
<evidence type="ECO:0000313" key="5">
    <source>
        <dbReference type="EMBL" id="MPM76047.1"/>
    </source>
</evidence>
<dbReference type="GO" id="GO:0016787">
    <property type="term" value="F:hydrolase activity"/>
    <property type="evidence" value="ECO:0007669"/>
    <property type="project" value="UniProtKB-KW"/>
</dbReference>
<dbReference type="GO" id="GO:0004386">
    <property type="term" value="F:helicase activity"/>
    <property type="evidence" value="ECO:0007669"/>
    <property type="project" value="UniProtKB-KW"/>
</dbReference>
<dbReference type="InterPro" id="IPR006500">
    <property type="entry name" value="Helicase_put_C_phage/plasmid"/>
</dbReference>
<sequence length="394" mass="45092">MVRSLYDVKNVPEPEIQLRWAKSCESRAKLVAITELTKSLQGVPISINELDQEQYLVNCLNGTINLKTGELMPHDKKYNITHLLEFEYKEYNAETDCPRWIQFLCEITNNNLELMRYLWKLAGLCLSGDVSEHLLNIFYGMAGRNGKGIFLGTLQKILGELSCTLPFQTFEVKNTGGIPNDIARLCGKRLVIAQESNEGKRLDEALIKSLTGGDMLTGRFLRCEYFDFWPTHKLILATNNRPVIRETSNAIWTRLRLIPFEISFEGREDKRLNEKLDAELPAIFAWAVAGFAEWLREGLEAPSCIIEASREYRSGEDTVQIFIDECCYVNEHVSVPAKDLFDTFIAWAARNGEKALSRRVFYDRLESRRFSKYMGNGVTRFKGIGLLDFKRAIG</sequence>
<dbReference type="AlphaFoldDB" id="A0A645CGG9"/>
<feature type="domain" description="SF3 helicase" evidence="4">
    <location>
        <begin position="113"/>
        <end position="273"/>
    </location>
</feature>
<dbReference type="EMBL" id="VSSQ01027036">
    <property type="protein sequence ID" value="MPM76047.1"/>
    <property type="molecule type" value="Genomic_DNA"/>
</dbReference>
<dbReference type="Pfam" id="PF08706">
    <property type="entry name" value="D5_N"/>
    <property type="match status" value="1"/>
</dbReference>
<keyword evidence="1" id="KW-0547">Nucleotide-binding</keyword>
<dbReference type="GO" id="GO:0005524">
    <property type="term" value="F:ATP binding"/>
    <property type="evidence" value="ECO:0007669"/>
    <property type="project" value="UniProtKB-KW"/>
</dbReference>
<evidence type="ECO:0000256" key="2">
    <source>
        <dbReference type="ARBA" id="ARBA00022801"/>
    </source>
</evidence>
<dbReference type="PANTHER" id="PTHR35372:SF2">
    <property type="entry name" value="SF3 HELICASE DOMAIN-CONTAINING PROTEIN"/>
    <property type="match status" value="1"/>
</dbReference>
<dbReference type="InterPro" id="IPR027417">
    <property type="entry name" value="P-loop_NTPase"/>
</dbReference>
<dbReference type="InterPro" id="IPR014015">
    <property type="entry name" value="Helicase_SF3_DNA-vir"/>
</dbReference>
<comment type="caution">
    <text evidence="5">The sequence shown here is derived from an EMBL/GenBank/DDBJ whole genome shotgun (WGS) entry which is preliminary data.</text>
</comment>
<evidence type="ECO:0000256" key="1">
    <source>
        <dbReference type="ARBA" id="ARBA00022741"/>
    </source>
</evidence>
<protein>
    <recommendedName>
        <fullName evidence="4">SF3 helicase domain-containing protein</fullName>
    </recommendedName>
</protein>
<proteinExistence type="predicted"/>
<evidence type="ECO:0000256" key="3">
    <source>
        <dbReference type="ARBA" id="ARBA00022840"/>
    </source>
</evidence>
<dbReference type="InterPro" id="IPR014818">
    <property type="entry name" value="Phage/plasmid_primase_P4_C"/>
</dbReference>
<dbReference type="SMART" id="SM00885">
    <property type="entry name" value="D5_N"/>
    <property type="match status" value="1"/>
</dbReference>
<dbReference type="Gene3D" id="3.40.50.300">
    <property type="entry name" value="P-loop containing nucleotide triphosphate hydrolases"/>
    <property type="match status" value="1"/>
</dbReference>
<name>A0A645CGG9_9ZZZZ</name>
<gene>
    <name evidence="5" type="ORF">SDC9_123042</name>
</gene>
<keyword evidence="3" id="KW-0067">ATP-binding</keyword>
<reference evidence="5" key="1">
    <citation type="submission" date="2019-08" db="EMBL/GenBank/DDBJ databases">
        <authorList>
            <person name="Kucharzyk K."/>
            <person name="Murdoch R.W."/>
            <person name="Higgins S."/>
            <person name="Loffler F."/>
        </authorList>
    </citation>
    <scope>NUCLEOTIDE SEQUENCE</scope>
</reference>
<organism evidence="5">
    <name type="scientific">bioreactor metagenome</name>
    <dbReference type="NCBI Taxonomy" id="1076179"/>
    <lineage>
        <taxon>unclassified sequences</taxon>
        <taxon>metagenomes</taxon>
        <taxon>ecological metagenomes</taxon>
    </lineage>
</organism>
<keyword evidence="2" id="KW-0378">Hydrolase</keyword>
<dbReference type="SUPFAM" id="SSF52540">
    <property type="entry name" value="P-loop containing nucleoside triphosphate hydrolases"/>
    <property type="match status" value="1"/>
</dbReference>
<accession>A0A645CGG9</accession>